<reference evidence="3" key="2">
    <citation type="journal article" date="2021" name="Microbiome">
        <title>Successional dynamics and alternative stable states in a saline activated sludge microbial community over 9 years.</title>
        <authorList>
            <person name="Wang Y."/>
            <person name="Ye J."/>
            <person name="Ju F."/>
            <person name="Liu L."/>
            <person name="Boyd J.A."/>
            <person name="Deng Y."/>
            <person name="Parks D.H."/>
            <person name="Jiang X."/>
            <person name="Yin X."/>
            <person name="Woodcroft B.J."/>
            <person name="Tyson G.W."/>
            <person name="Hugenholtz P."/>
            <person name="Polz M.F."/>
            <person name="Zhang T."/>
        </authorList>
    </citation>
    <scope>NUCLEOTIDE SEQUENCE</scope>
    <source>
        <strain evidence="3">HKST-UBA02</strain>
    </source>
</reference>
<dbReference type="GO" id="GO:0008897">
    <property type="term" value="F:holo-[acyl-carrier-protein] synthase activity"/>
    <property type="evidence" value="ECO:0007669"/>
    <property type="project" value="InterPro"/>
</dbReference>
<dbReference type="InterPro" id="IPR008278">
    <property type="entry name" value="4-PPantetheinyl_Trfase_dom"/>
</dbReference>
<evidence type="ECO:0000313" key="3">
    <source>
        <dbReference type="EMBL" id="MCA9758163.1"/>
    </source>
</evidence>
<dbReference type="GO" id="GO:0000287">
    <property type="term" value="F:magnesium ion binding"/>
    <property type="evidence" value="ECO:0007669"/>
    <property type="project" value="InterPro"/>
</dbReference>
<dbReference type="Pfam" id="PF01648">
    <property type="entry name" value="ACPS"/>
    <property type="match status" value="1"/>
</dbReference>
<dbReference type="Proteomes" id="UP000739538">
    <property type="component" value="Unassembled WGS sequence"/>
</dbReference>
<accession>A0A956NI55</accession>
<reference evidence="3" key="1">
    <citation type="submission" date="2020-04" db="EMBL/GenBank/DDBJ databases">
        <authorList>
            <person name="Zhang T."/>
        </authorList>
    </citation>
    <scope>NUCLEOTIDE SEQUENCE</scope>
    <source>
        <strain evidence="3">HKST-UBA02</strain>
    </source>
</reference>
<keyword evidence="1 3" id="KW-0808">Transferase</keyword>
<organism evidence="3 4">
    <name type="scientific">Eiseniibacteriota bacterium</name>
    <dbReference type="NCBI Taxonomy" id="2212470"/>
    <lineage>
        <taxon>Bacteria</taxon>
        <taxon>Candidatus Eiseniibacteriota</taxon>
    </lineage>
</organism>
<sequence length="161" mass="17305">MILGLGIDLFPIARLERELGRWGSDFLGEFLSEAELAASSTQGWTSGRIAASFAGKEAIFKTLGTGRTPEMRWADIEILPVGPPPQRSAHLFATCVHSSKETPDRSSASRIHLHGAVRTQALTGLADPHSYRLSLELDFFGDHARAIAIAESSPHCKGGPA</sequence>
<name>A0A956NI55_UNCEI</name>
<dbReference type="InterPro" id="IPR037143">
    <property type="entry name" value="4-PPantetheinyl_Trfase_dom_sf"/>
</dbReference>
<feature type="domain" description="4'-phosphopantetheinyl transferase" evidence="2">
    <location>
        <begin position="4"/>
        <end position="87"/>
    </location>
</feature>
<dbReference type="AlphaFoldDB" id="A0A956NI55"/>
<proteinExistence type="predicted"/>
<evidence type="ECO:0000259" key="2">
    <source>
        <dbReference type="Pfam" id="PF01648"/>
    </source>
</evidence>
<dbReference type="SUPFAM" id="SSF56214">
    <property type="entry name" value="4'-phosphopantetheinyl transferase"/>
    <property type="match status" value="1"/>
</dbReference>
<gene>
    <name evidence="3" type="ORF">KDA27_20380</name>
</gene>
<evidence type="ECO:0000313" key="4">
    <source>
        <dbReference type="Proteomes" id="UP000739538"/>
    </source>
</evidence>
<comment type="caution">
    <text evidence="3">The sequence shown here is derived from an EMBL/GenBank/DDBJ whole genome shotgun (WGS) entry which is preliminary data.</text>
</comment>
<protein>
    <submittedName>
        <fullName evidence="3">4'-phosphopantetheinyl transferase superfamily protein</fullName>
    </submittedName>
</protein>
<dbReference type="EMBL" id="JAGQHS010000147">
    <property type="protein sequence ID" value="MCA9758163.1"/>
    <property type="molecule type" value="Genomic_DNA"/>
</dbReference>
<evidence type="ECO:0000256" key="1">
    <source>
        <dbReference type="ARBA" id="ARBA00022679"/>
    </source>
</evidence>
<dbReference type="Gene3D" id="3.90.470.20">
    <property type="entry name" value="4'-phosphopantetheinyl transferase domain"/>
    <property type="match status" value="1"/>
</dbReference>